<keyword evidence="8" id="KW-0067">ATP-binding</keyword>
<dbReference type="PRINTS" id="PR00344">
    <property type="entry name" value="BCTRLSENSOR"/>
</dbReference>
<dbReference type="InterPro" id="IPR000014">
    <property type="entry name" value="PAS"/>
</dbReference>
<proteinExistence type="predicted"/>
<dbReference type="InterPro" id="IPR003661">
    <property type="entry name" value="HisK_dim/P_dom"/>
</dbReference>
<dbReference type="Gene3D" id="1.10.287.130">
    <property type="match status" value="1"/>
</dbReference>
<feature type="domain" description="Histidine kinase" evidence="7">
    <location>
        <begin position="277"/>
        <end position="495"/>
    </location>
</feature>
<reference evidence="8 9" key="1">
    <citation type="submission" date="2023-07" db="EMBL/GenBank/DDBJ databases">
        <title>Alkalimonas sp., MEB108 novel, alkaliphilic bacterium isolated from Lonar Lake, India.</title>
        <authorList>
            <person name="Joshi A."/>
            <person name="Thite S."/>
        </authorList>
    </citation>
    <scope>NUCLEOTIDE SEQUENCE [LARGE SCALE GENOMIC DNA]</scope>
    <source>
        <strain evidence="8 9">MEB108</strain>
    </source>
</reference>
<gene>
    <name evidence="8" type="ORF">QWY20_07920</name>
</gene>
<dbReference type="InterPro" id="IPR036890">
    <property type="entry name" value="HATPase_C_sf"/>
</dbReference>
<dbReference type="InterPro" id="IPR003594">
    <property type="entry name" value="HATPase_dom"/>
</dbReference>
<dbReference type="EC" id="2.7.13.3" evidence="2"/>
<keyword evidence="4" id="KW-0808">Transferase</keyword>
<dbReference type="SMART" id="SM00091">
    <property type="entry name" value="PAS"/>
    <property type="match status" value="2"/>
</dbReference>
<protein>
    <recommendedName>
        <fullName evidence="2">histidine kinase</fullName>
        <ecNumber evidence="2">2.7.13.3</ecNumber>
    </recommendedName>
</protein>
<dbReference type="Pfam" id="PF13426">
    <property type="entry name" value="PAS_9"/>
    <property type="match status" value="1"/>
</dbReference>
<dbReference type="Pfam" id="PF00512">
    <property type="entry name" value="HisKA"/>
    <property type="match status" value="1"/>
</dbReference>
<evidence type="ECO:0000313" key="9">
    <source>
        <dbReference type="Proteomes" id="UP001336314"/>
    </source>
</evidence>
<keyword evidence="3" id="KW-0597">Phosphoprotein</keyword>
<dbReference type="InterPro" id="IPR004358">
    <property type="entry name" value="Sig_transdc_His_kin-like_C"/>
</dbReference>
<dbReference type="RefSeq" id="WP_330128475.1">
    <property type="nucleotide sequence ID" value="NZ_JAUHLI010000006.1"/>
</dbReference>
<evidence type="ECO:0000259" key="7">
    <source>
        <dbReference type="PROSITE" id="PS50109"/>
    </source>
</evidence>
<dbReference type="Proteomes" id="UP001336314">
    <property type="component" value="Unassembled WGS sequence"/>
</dbReference>
<evidence type="ECO:0000256" key="2">
    <source>
        <dbReference type="ARBA" id="ARBA00012438"/>
    </source>
</evidence>
<dbReference type="SMART" id="SM00387">
    <property type="entry name" value="HATPase_c"/>
    <property type="match status" value="1"/>
</dbReference>
<dbReference type="PROSITE" id="PS50109">
    <property type="entry name" value="HIS_KIN"/>
    <property type="match status" value="1"/>
</dbReference>
<dbReference type="CDD" id="cd00130">
    <property type="entry name" value="PAS"/>
    <property type="match status" value="1"/>
</dbReference>
<dbReference type="SMART" id="SM00388">
    <property type="entry name" value="HisKA"/>
    <property type="match status" value="1"/>
</dbReference>
<dbReference type="Gene3D" id="3.30.450.20">
    <property type="entry name" value="PAS domain"/>
    <property type="match status" value="1"/>
</dbReference>
<dbReference type="SUPFAM" id="SSF55874">
    <property type="entry name" value="ATPase domain of HSP90 chaperone/DNA topoisomerase II/histidine kinase"/>
    <property type="match status" value="1"/>
</dbReference>
<evidence type="ECO:0000313" key="8">
    <source>
        <dbReference type="EMBL" id="MEE2001377.1"/>
    </source>
</evidence>
<keyword evidence="9" id="KW-1185">Reference proteome</keyword>
<dbReference type="InterPro" id="IPR005467">
    <property type="entry name" value="His_kinase_dom"/>
</dbReference>
<evidence type="ECO:0000256" key="5">
    <source>
        <dbReference type="ARBA" id="ARBA00022777"/>
    </source>
</evidence>
<dbReference type="PANTHER" id="PTHR43711">
    <property type="entry name" value="TWO-COMPONENT HISTIDINE KINASE"/>
    <property type="match status" value="1"/>
</dbReference>
<comment type="caution">
    <text evidence="8">The sequence shown here is derived from an EMBL/GenBank/DDBJ whole genome shotgun (WGS) entry which is preliminary data.</text>
</comment>
<comment type="catalytic activity">
    <reaction evidence="1">
        <text>ATP + protein L-histidine = ADP + protein N-phospho-L-histidine.</text>
        <dbReference type="EC" id="2.7.13.3"/>
    </reaction>
</comment>
<accession>A0ABU7J4M0</accession>
<dbReference type="InterPro" id="IPR050736">
    <property type="entry name" value="Sensor_HK_Regulatory"/>
</dbReference>
<keyword evidence="6" id="KW-0902">Two-component regulatory system</keyword>
<evidence type="ECO:0000256" key="6">
    <source>
        <dbReference type="ARBA" id="ARBA00023012"/>
    </source>
</evidence>
<dbReference type="GO" id="GO:0005524">
    <property type="term" value="F:ATP binding"/>
    <property type="evidence" value="ECO:0007669"/>
    <property type="project" value="UniProtKB-KW"/>
</dbReference>
<dbReference type="SUPFAM" id="SSF47384">
    <property type="entry name" value="Homodimeric domain of signal transducing histidine kinase"/>
    <property type="match status" value="1"/>
</dbReference>
<keyword evidence="8" id="KW-0547">Nucleotide-binding</keyword>
<name>A0ABU7J4M0_9GAMM</name>
<organism evidence="8 9">
    <name type="scientific">Alkalimonas cellulosilytica</name>
    <dbReference type="NCBI Taxonomy" id="3058395"/>
    <lineage>
        <taxon>Bacteria</taxon>
        <taxon>Pseudomonadati</taxon>
        <taxon>Pseudomonadota</taxon>
        <taxon>Gammaproteobacteria</taxon>
        <taxon>Alkalimonas</taxon>
    </lineage>
</organism>
<dbReference type="InterPro" id="IPR036097">
    <property type="entry name" value="HisK_dim/P_sf"/>
</dbReference>
<dbReference type="Gene3D" id="3.30.565.10">
    <property type="entry name" value="Histidine kinase-like ATPase, C-terminal domain"/>
    <property type="match status" value="1"/>
</dbReference>
<evidence type="ECO:0000256" key="1">
    <source>
        <dbReference type="ARBA" id="ARBA00000085"/>
    </source>
</evidence>
<sequence length="507" mass="56749">MSEIDGLNQLPCAVLITNLQNELLFANQAAQAIQGITETESLLKLEQLLPRSAQIFLLTHVLPMLLKDTVINELYLDFLGKNKTVLPMLVNASLGSFEGQPCRRWVLFPAKHRAEFEQQLVKSRQQMHAFAVKAETERQVLQTVLDGVKDVAILALGADGSIVFANVGAETMFQTNQHVLIHQPIEAWLDIPLALRDIFATDEKNFPGNGSDEDRLKIAQDFETKLRVKSDAQLDVQVQLRKVEHISADAELSYILIITDIQKRKQYQMLQDNFVATVSHELRTPLTAMQGALKLLMNDKKSVLSAQAQKMSVIMLKNGERLQALINDILDFSNLETGQIHLQLQTVKLMPLLRQAINEHQFYLADKHIRIELLTDIPDIDVVVDKARLFQILNNLLSNAKKFSPAKSIVRITLEAQPASVKVSIIDCGPGIAEDFIPLLFSKFRQQNNSANREYEGSGLGLAICKQLTEALGGEIGYQPHNHGSIFWFTLPVQTPKNPNCLSSDPN</sequence>
<dbReference type="EMBL" id="JAUHLI010000006">
    <property type="protein sequence ID" value="MEE2001377.1"/>
    <property type="molecule type" value="Genomic_DNA"/>
</dbReference>
<dbReference type="CDD" id="cd00082">
    <property type="entry name" value="HisKA"/>
    <property type="match status" value="1"/>
</dbReference>
<keyword evidence="5" id="KW-0418">Kinase</keyword>
<evidence type="ECO:0000256" key="4">
    <source>
        <dbReference type="ARBA" id="ARBA00022679"/>
    </source>
</evidence>
<evidence type="ECO:0000256" key="3">
    <source>
        <dbReference type="ARBA" id="ARBA00022553"/>
    </source>
</evidence>
<dbReference type="PANTHER" id="PTHR43711:SF31">
    <property type="entry name" value="HISTIDINE KINASE"/>
    <property type="match status" value="1"/>
</dbReference>
<dbReference type="Pfam" id="PF02518">
    <property type="entry name" value="HATPase_c"/>
    <property type="match status" value="1"/>
</dbReference>